<accession>A0A0C3PL18</accession>
<organism evidence="1 2">
    <name type="scientific">Pisolithus tinctorius Marx 270</name>
    <dbReference type="NCBI Taxonomy" id="870435"/>
    <lineage>
        <taxon>Eukaryota</taxon>
        <taxon>Fungi</taxon>
        <taxon>Dikarya</taxon>
        <taxon>Basidiomycota</taxon>
        <taxon>Agaricomycotina</taxon>
        <taxon>Agaricomycetes</taxon>
        <taxon>Agaricomycetidae</taxon>
        <taxon>Boletales</taxon>
        <taxon>Sclerodermatineae</taxon>
        <taxon>Pisolithaceae</taxon>
        <taxon>Pisolithus</taxon>
    </lineage>
</organism>
<sequence length="93" mass="10824">MFPSGIVRLRGYRIRSWQDRKLRMGLLSDLIGLSCQGTFWPVKVISESDRDEKEVANADCAGIDGREEGRAEFGSAHRREWRDWMHSSGRRRE</sequence>
<dbReference type="InParanoid" id="A0A0C3PL18"/>
<proteinExistence type="predicted"/>
<gene>
    <name evidence="1" type="ORF">M404DRAFT_996209</name>
</gene>
<name>A0A0C3PL18_PISTI</name>
<dbReference type="Proteomes" id="UP000054217">
    <property type="component" value="Unassembled WGS sequence"/>
</dbReference>
<dbReference type="AlphaFoldDB" id="A0A0C3PL18"/>
<reference evidence="1 2" key="1">
    <citation type="submission" date="2014-04" db="EMBL/GenBank/DDBJ databases">
        <authorList>
            <consortium name="DOE Joint Genome Institute"/>
            <person name="Kuo A."/>
            <person name="Kohler A."/>
            <person name="Costa M.D."/>
            <person name="Nagy L.G."/>
            <person name="Floudas D."/>
            <person name="Copeland A."/>
            <person name="Barry K.W."/>
            <person name="Cichocki N."/>
            <person name="Veneault-Fourrey C."/>
            <person name="LaButti K."/>
            <person name="Lindquist E.A."/>
            <person name="Lipzen A."/>
            <person name="Lundell T."/>
            <person name="Morin E."/>
            <person name="Murat C."/>
            <person name="Sun H."/>
            <person name="Tunlid A."/>
            <person name="Henrissat B."/>
            <person name="Grigoriev I.V."/>
            <person name="Hibbett D.S."/>
            <person name="Martin F."/>
            <person name="Nordberg H.P."/>
            <person name="Cantor M.N."/>
            <person name="Hua S.X."/>
        </authorList>
    </citation>
    <scope>NUCLEOTIDE SEQUENCE [LARGE SCALE GENOMIC DNA]</scope>
    <source>
        <strain evidence="1 2">Marx 270</strain>
    </source>
</reference>
<evidence type="ECO:0000313" key="1">
    <source>
        <dbReference type="EMBL" id="KIO09386.1"/>
    </source>
</evidence>
<reference evidence="2" key="2">
    <citation type="submission" date="2015-01" db="EMBL/GenBank/DDBJ databases">
        <title>Evolutionary Origins and Diversification of the Mycorrhizal Mutualists.</title>
        <authorList>
            <consortium name="DOE Joint Genome Institute"/>
            <consortium name="Mycorrhizal Genomics Consortium"/>
            <person name="Kohler A."/>
            <person name="Kuo A."/>
            <person name="Nagy L.G."/>
            <person name="Floudas D."/>
            <person name="Copeland A."/>
            <person name="Barry K.W."/>
            <person name="Cichocki N."/>
            <person name="Veneault-Fourrey C."/>
            <person name="LaButti K."/>
            <person name="Lindquist E.A."/>
            <person name="Lipzen A."/>
            <person name="Lundell T."/>
            <person name="Morin E."/>
            <person name="Murat C."/>
            <person name="Riley R."/>
            <person name="Ohm R."/>
            <person name="Sun H."/>
            <person name="Tunlid A."/>
            <person name="Henrissat B."/>
            <person name="Grigoriev I.V."/>
            <person name="Hibbett D.S."/>
            <person name="Martin F."/>
        </authorList>
    </citation>
    <scope>NUCLEOTIDE SEQUENCE [LARGE SCALE GENOMIC DNA]</scope>
    <source>
        <strain evidence="2">Marx 270</strain>
    </source>
</reference>
<dbReference type="HOGENOM" id="CLU_2400558_0_0_1"/>
<evidence type="ECO:0000313" key="2">
    <source>
        <dbReference type="Proteomes" id="UP000054217"/>
    </source>
</evidence>
<dbReference type="EMBL" id="KN831954">
    <property type="protein sequence ID" value="KIO09386.1"/>
    <property type="molecule type" value="Genomic_DNA"/>
</dbReference>
<protein>
    <submittedName>
        <fullName evidence="1">Uncharacterized protein</fullName>
    </submittedName>
</protein>
<keyword evidence="2" id="KW-1185">Reference proteome</keyword>